<dbReference type="PANTHER" id="PTHR30576">
    <property type="entry name" value="COLANIC BIOSYNTHESIS UDP-GLUCOSE LIPID CARRIER TRANSFERASE"/>
    <property type="match status" value="1"/>
</dbReference>
<feature type="transmembrane region" description="Helical" evidence="2">
    <location>
        <begin position="256"/>
        <end position="277"/>
    </location>
</feature>
<feature type="transmembrane region" description="Helical" evidence="2">
    <location>
        <begin position="12"/>
        <end position="35"/>
    </location>
</feature>
<protein>
    <submittedName>
        <fullName evidence="4">Sugar transferase</fullName>
    </submittedName>
</protein>
<evidence type="ECO:0000256" key="1">
    <source>
        <dbReference type="ARBA" id="ARBA00006464"/>
    </source>
</evidence>
<feature type="transmembrane region" description="Helical" evidence="2">
    <location>
        <begin position="47"/>
        <end position="65"/>
    </location>
</feature>
<name>A0A3E2TCE3_9FIRM</name>
<sequence length="457" mass="51434">MSKFQHDVMLKIAKIIDLVMITIPFALCWELYYSYQVYAKFGWKGNWAMIGLFAVLFFLLGKVYDAFWMSLQRISELIYGQVLAAMATDGILYIVICLMARRLCNILPGIAAIAGQVMMATLWARCAHTWYFRTFPPQPTAVVYDVRHGLEKLINEYGLSEKYDVKMTLNVEECLNDLSLLNGMQSVFISGVHSHERNIILKYCVGQGINVFVIPRVGDVIMSGAQPMHMFHLPMLRVGRYMASPEFLFVKRAMDIVISLAALVILSPLFLITAIAVKSDGGPAFYKQVRLTKDGKPFEILKFRSMRVDAEKDGVARLSTGDKDDRITKVGHVIRACRLDELPQLLNILKGDLSIVGPRPERPEIAAQYCEEMPEFALRLQAKAGLTGYAQVYGKYNTTPYDKLQMDLMYIAHPSLIEDLKIMLATVKILFMPESTEGVAEGATTAMGQEECEETGE</sequence>
<comment type="similarity">
    <text evidence="1">Belongs to the bacterial sugar transferase family.</text>
</comment>
<keyword evidence="2" id="KW-0812">Transmembrane</keyword>
<feature type="domain" description="Bacterial sugar transferase" evidence="3">
    <location>
        <begin position="251"/>
        <end position="431"/>
    </location>
</feature>
<reference evidence="4 5" key="1">
    <citation type="submission" date="2018-08" db="EMBL/GenBank/DDBJ databases">
        <title>A genome reference for cultivated species of the human gut microbiota.</title>
        <authorList>
            <person name="Zou Y."/>
            <person name="Xue W."/>
            <person name="Luo G."/>
        </authorList>
    </citation>
    <scope>NUCLEOTIDE SEQUENCE [LARGE SCALE GENOMIC DNA]</scope>
    <source>
        <strain evidence="4 5">AF36-11AT</strain>
    </source>
</reference>
<keyword evidence="2" id="KW-1133">Transmembrane helix</keyword>
<feature type="transmembrane region" description="Helical" evidence="2">
    <location>
        <begin position="77"/>
        <end position="100"/>
    </location>
</feature>
<organism evidence="4 5">
    <name type="scientific">Faecalibacterium prausnitzii</name>
    <dbReference type="NCBI Taxonomy" id="853"/>
    <lineage>
        <taxon>Bacteria</taxon>
        <taxon>Bacillati</taxon>
        <taxon>Bacillota</taxon>
        <taxon>Clostridia</taxon>
        <taxon>Eubacteriales</taxon>
        <taxon>Oscillospiraceae</taxon>
        <taxon>Faecalibacterium</taxon>
    </lineage>
</organism>
<dbReference type="InterPro" id="IPR003362">
    <property type="entry name" value="Bact_transf"/>
</dbReference>
<dbReference type="AlphaFoldDB" id="A0A3E2TCE3"/>
<dbReference type="EMBL" id="QVEQ01000002">
    <property type="protein sequence ID" value="RGB72625.1"/>
    <property type="molecule type" value="Genomic_DNA"/>
</dbReference>
<dbReference type="Proteomes" id="UP000261140">
    <property type="component" value="Unassembled WGS sequence"/>
</dbReference>
<keyword evidence="4" id="KW-0808">Transferase</keyword>
<gene>
    <name evidence="4" type="ORF">DWZ89_03470</name>
</gene>
<evidence type="ECO:0000256" key="2">
    <source>
        <dbReference type="SAM" id="Phobius"/>
    </source>
</evidence>
<dbReference type="PANTHER" id="PTHR30576:SF0">
    <property type="entry name" value="UNDECAPRENYL-PHOSPHATE N-ACETYLGALACTOSAMINYL 1-PHOSPHATE TRANSFERASE-RELATED"/>
    <property type="match status" value="1"/>
</dbReference>
<comment type="caution">
    <text evidence="4">The sequence shown here is derived from an EMBL/GenBank/DDBJ whole genome shotgun (WGS) entry which is preliminary data.</text>
</comment>
<proteinExistence type="inferred from homology"/>
<evidence type="ECO:0000259" key="3">
    <source>
        <dbReference type="Pfam" id="PF02397"/>
    </source>
</evidence>
<evidence type="ECO:0000313" key="5">
    <source>
        <dbReference type="Proteomes" id="UP000261140"/>
    </source>
</evidence>
<dbReference type="Pfam" id="PF02397">
    <property type="entry name" value="Bac_transf"/>
    <property type="match status" value="1"/>
</dbReference>
<dbReference type="RefSeq" id="WP_117504652.1">
    <property type="nucleotide sequence ID" value="NZ_QVEQ01000002.1"/>
</dbReference>
<evidence type="ECO:0000313" key="4">
    <source>
        <dbReference type="EMBL" id="RGB72625.1"/>
    </source>
</evidence>
<keyword evidence="2" id="KW-0472">Membrane</keyword>
<dbReference type="GO" id="GO:0016780">
    <property type="term" value="F:phosphotransferase activity, for other substituted phosphate groups"/>
    <property type="evidence" value="ECO:0007669"/>
    <property type="project" value="TreeGrafter"/>
</dbReference>
<accession>A0A3E2TCE3</accession>